<sequence length="1388" mass="139844">MRLVKLVLRLLRYGIYAALALVVGALAVLTLTERGRDNLAGLISDFASSPGQTVKVAGIDGIWSGELTVASVVLGDRQGPWFVARNVAVDWSPLKLLAATFVADRVHVERIEVARAPLPASKPKEEQGSFSLPVAVDIKKIDLPDVALGPALAGGVASVSASGSASAGTSPLQVVAQLNVARSDGRAGSIDAKIDFAPGDNRLDIDVRAAEPGGGIIANLLKLPGEPAVAIEVAGSGPAADWSGSGTFAVDGAVVTRVDARHQFTDRGSAVEATGEGEFERFLPETLRPLLAGKASFDLAGLLTAGGGVDIERARIDSAAMTATASGSLDPLGASDFAVQIEATGGGVRLSFGTEESPIDIDVSRASVRALGDGREPNLDIAAVLPRVATDSAELRNLALELHSDAFNIQARTGPVTGTATASALVIDNPTVAPLVAGKISAGLAGVLSTDHLTVTDGNLGSDALAGKFSGDVSLADGSVTLKINADVASSALPSAVRPALAERVRLDADISRDHEGQVSADPFSIASGELSASGRVRTANEEIDADISGRLGDVGLLAPGASGAVDLAVTAKGALQKPDVGLTVTSDRIEAAGREILGLRLDASGKADIDNPAADVRLSGTVGGDRLDGEAKLSTTGGKREVRGLTLSLGENRIAGDLVLDENFLPLGSVDFRLPDVGALAALALETVKGDLNGTIDFTDRDGKPELAVAATTNSLARGDLTASGVAIDATVSDYVAAPQVAGRVQAATVTSGSTEIKGIDVRLSRQDGWTGFDGGATVSDIPARASGRVQVANGRTVIELASGQATMRGVEARLAGTSRVEISDGTTTLDKVAVDIGGGTAVVSGTAGSTLNLTARLTAVPASVANRFAPGLDAAGTISGTATVSGAAASPAVGYAIDWKGAQTAQTRGAGFGGFSIASSGDFAGGRLSFQASAADGAGLTLKGGGSVDTGSRALSLDFSGGVPFAFLSSKLAASGLSLSGASTVELSVRGTTASPVIGGSLRTSGARFVAAASGIAINDIRADVSIANGVATIRTLTGNLSTGGSVSGSGTVGVDPATGFPADIAVRISNGRYTDGRVVTTTMNGDLAIKGPLVSQPTLSGTVNLEKTVITVPDRLPGSLAELDVKHKNAPAAVRTQAEALAPSGASGGGSGALILDLTVNSNNRIFVTGRGLDAELGGSLRLTGSTAAPQAIGQFTLRRGRLSILARRLTFTHGNINFAGSLVPNLDLAATSDVGDTTVTVTVSGPADNPRFDFSSVPALPQDEVLARLIFGRSLSNLSPLQIAQLADAAASLAGGGGSSSLLQSLRNKLGVDDLDVRTNDDGSTSVAAGKYLNDRTYFSLEKGGKAGSGKARIDLDVGRGVKLRGEANDSGEAKGGIFFEREY</sequence>
<evidence type="ECO:0000256" key="1">
    <source>
        <dbReference type="ARBA" id="ARBA00004167"/>
    </source>
</evidence>
<name>A0ABV3QVI1_9HYPH</name>
<keyword evidence="8" id="KW-1185">Reference proteome</keyword>
<dbReference type="RefSeq" id="WP_367721906.1">
    <property type="nucleotide sequence ID" value="NZ_JBFOCI010000001.1"/>
</dbReference>
<dbReference type="InterPro" id="IPR007452">
    <property type="entry name" value="TamB_C"/>
</dbReference>
<feature type="transmembrane region" description="Helical" evidence="5">
    <location>
        <begin position="12"/>
        <end position="31"/>
    </location>
</feature>
<keyword evidence="3 5" id="KW-1133">Transmembrane helix</keyword>
<evidence type="ECO:0000259" key="6">
    <source>
        <dbReference type="Pfam" id="PF04357"/>
    </source>
</evidence>
<keyword evidence="2 5" id="KW-0812">Transmembrane</keyword>
<protein>
    <submittedName>
        <fullName evidence="7">Translocation/assembly module TamB domain-containing protein</fullName>
    </submittedName>
</protein>
<dbReference type="EMBL" id="JBFOCI010000001">
    <property type="protein sequence ID" value="MEW9804845.1"/>
    <property type="molecule type" value="Genomic_DNA"/>
</dbReference>
<evidence type="ECO:0000256" key="3">
    <source>
        <dbReference type="ARBA" id="ARBA00022989"/>
    </source>
</evidence>
<evidence type="ECO:0000313" key="7">
    <source>
        <dbReference type="EMBL" id="MEW9804845.1"/>
    </source>
</evidence>
<dbReference type="PANTHER" id="PTHR36985:SF1">
    <property type="entry name" value="TRANSLOCATION AND ASSEMBLY MODULE SUBUNIT TAMB"/>
    <property type="match status" value="1"/>
</dbReference>
<accession>A0ABV3QVI1</accession>
<proteinExistence type="predicted"/>
<evidence type="ECO:0000256" key="5">
    <source>
        <dbReference type="SAM" id="Phobius"/>
    </source>
</evidence>
<evidence type="ECO:0000256" key="4">
    <source>
        <dbReference type="ARBA" id="ARBA00023136"/>
    </source>
</evidence>
<evidence type="ECO:0000256" key="2">
    <source>
        <dbReference type="ARBA" id="ARBA00022692"/>
    </source>
</evidence>
<comment type="caution">
    <text evidence="7">The sequence shown here is derived from an EMBL/GenBank/DDBJ whole genome shotgun (WGS) entry which is preliminary data.</text>
</comment>
<dbReference type="Proteomes" id="UP001556196">
    <property type="component" value="Unassembled WGS sequence"/>
</dbReference>
<dbReference type="PANTHER" id="PTHR36985">
    <property type="entry name" value="TRANSLOCATION AND ASSEMBLY MODULE SUBUNIT TAMB"/>
    <property type="match status" value="1"/>
</dbReference>
<evidence type="ECO:0000313" key="8">
    <source>
        <dbReference type="Proteomes" id="UP001556196"/>
    </source>
</evidence>
<organism evidence="7 8">
    <name type="scientific">Mesorhizobium marinum</name>
    <dbReference type="NCBI Taxonomy" id="3228790"/>
    <lineage>
        <taxon>Bacteria</taxon>
        <taxon>Pseudomonadati</taxon>
        <taxon>Pseudomonadota</taxon>
        <taxon>Alphaproteobacteria</taxon>
        <taxon>Hyphomicrobiales</taxon>
        <taxon>Phyllobacteriaceae</taxon>
        <taxon>Mesorhizobium</taxon>
    </lineage>
</organism>
<keyword evidence="4 5" id="KW-0472">Membrane</keyword>
<comment type="subcellular location">
    <subcellularLocation>
        <location evidence="1">Membrane</location>
        <topology evidence="1">Single-pass membrane protein</topology>
    </subcellularLocation>
</comment>
<feature type="domain" description="Translocation and assembly module TamB C-terminal" evidence="6">
    <location>
        <begin position="1038"/>
        <end position="1388"/>
    </location>
</feature>
<dbReference type="Pfam" id="PF04357">
    <property type="entry name" value="TamB"/>
    <property type="match status" value="1"/>
</dbReference>
<gene>
    <name evidence="7" type="ORF">ABUE31_02445</name>
</gene>
<reference evidence="7 8" key="1">
    <citation type="submission" date="2024-06" db="EMBL/GenBank/DDBJ databases">
        <authorList>
            <person name="Tuo L."/>
        </authorList>
    </citation>
    <scope>NUCLEOTIDE SEQUENCE [LARGE SCALE GENOMIC DNA]</scope>
    <source>
        <strain evidence="7 8">ZMM04-5</strain>
    </source>
</reference>